<sequence>MNAVEDQNGDVDRVALYNVPINKSMGRLLPNNAIVAVKEPYYTSTIDGGALIRIDHPSDLIQLSSDSSLIPPSMKPASKTSLSPTELKQMGNEAFKRNDWEIAVDCYSAALGVSQDNDDIRRTLHSNRSQARINLGHYKLAVQDALVAIEEGDHVSDESKTLNLKSLGRAGRAAYELGNFLTAKQYFSRGAELSSEHKSLLFQLQRTQKHLTEQNTGDFDFIAMSNSVTEDNTILDHASFLGNTKVGSAGGHGRGLFATTNLVPGDVILAEKAFYATFERDLPKEKSIIVDVEKGRISLEKQAERIHGTIDKILHNPKQASRYLDLYHGDKFQNKVVRFVDGMVTVDTFRVEAIDRLNGFDFPGIKSTKDGSGEKTIASGIWLHVSHVNHSCVPNADRSFIGDMMVIRATKDIKAGEEISLSYLILNHSYMERQQRLYFYGIDCDCPLCDVEKFMPPQVLSKRAKLVGEVNQFLSTNGTGAPSTFPAATIKSAETLMTQLEETYPEARYRHLPRLAFVRLARWLCLVGGPPEQRLERALRGLRSYGYFVEMKANGITIDRSSAVVVSESLAFPTIAASACMASGKTEAARQFRELRKEMYIILYACEIGLDDK</sequence>
<feature type="domain" description="SET" evidence="1">
    <location>
        <begin position="242"/>
        <end position="424"/>
    </location>
</feature>
<dbReference type="PANTHER" id="PTHR47643">
    <property type="entry name" value="TPR DOMAIN PROTEIN (AFU_ORTHOLOGUE AFUA_5G12710)"/>
    <property type="match status" value="1"/>
</dbReference>
<dbReference type="InterPro" id="IPR001214">
    <property type="entry name" value="SET_dom"/>
</dbReference>
<protein>
    <recommendedName>
        <fullName evidence="1">SET domain-containing protein</fullName>
    </recommendedName>
</protein>
<dbReference type="CDD" id="cd20071">
    <property type="entry name" value="SET_SMYD"/>
    <property type="match status" value="1"/>
</dbReference>
<evidence type="ECO:0000259" key="1">
    <source>
        <dbReference type="PROSITE" id="PS50280"/>
    </source>
</evidence>
<dbReference type="Gene3D" id="2.170.270.10">
    <property type="entry name" value="SET domain"/>
    <property type="match status" value="1"/>
</dbReference>
<comment type="caution">
    <text evidence="2">The sequence shown here is derived from an EMBL/GenBank/DDBJ whole genome shotgun (WGS) entry which is preliminary data.</text>
</comment>
<name>A0ABR4ERK2_9PEZI</name>
<gene>
    <name evidence="2" type="ORF">FJTKL_08583</name>
</gene>
<keyword evidence="3" id="KW-1185">Reference proteome</keyword>
<dbReference type="SUPFAM" id="SSF48452">
    <property type="entry name" value="TPR-like"/>
    <property type="match status" value="1"/>
</dbReference>
<dbReference type="SUPFAM" id="SSF82199">
    <property type="entry name" value="SET domain"/>
    <property type="match status" value="1"/>
</dbReference>
<reference evidence="2 3" key="1">
    <citation type="submission" date="2024-03" db="EMBL/GenBank/DDBJ databases">
        <title>A high-quality draft genome sequence of Diaporthe vaccinii, a causative agent of upright dieback and viscid rot disease in cranberry plants.</title>
        <authorList>
            <person name="Sarrasin M."/>
            <person name="Lang B.F."/>
            <person name="Burger G."/>
        </authorList>
    </citation>
    <scope>NUCLEOTIDE SEQUENCE [LARGE SCALE GENOMIC DNA]</scope>
    <source>
        <strain evidence="2 3">IS7</strain>
    </source>
</reference>
<dbReference type="Gene3D" id="1.25.40.10">
    <property type="entry name" value="Tetratricopeptide repeat domain"/>
    <property type="match status" value="1"/>
</dbReference>
<dbReference type="InterPro" id="IPR019734">
    <property type="entry name" value="TPR_rpt"/>
</dbReference>
<accession>A0ABR4ERK2</accession>
<dbReference type="Pfam" id="PF00856">
    <property type="entry name" value="SET"/>
    <property type="match status" value="1"/>
</dbReference>
<dbReference type="SMART" id="SM00028">
    <property type="entry name" value="TPR"/>
    <property type="match status" value="2"/>
</dbReference>
<evidence type="ECO:0000313" key="2">
    <source>
        <dbReference type="EMBL" id="KAL2285063.1"/>
    </source>
</evidence>
<organism evidence="2 3">
    <name type="scientific">Diaporthe vaccinii</name>
    <dbReference type="NCBI Taxonomy" id="105482"/>
    <lineage>
        <taxon>Eukaryota</taxon>
        <taxon>Fungi</taxon>
        <taxon>Dikarya</taxon>
        <taxon>Ascomycota</taxon>
        <taxon>Pezizomycotina</taxon>
        <taxon>Sordariomycetes</taxon>
        <taxon>Sordariomycetidae</taxon>
        <taxon>Diaporthales</taxon>
        <taxon>Diaporthaceae</taxon>
        <taxon>Diaporthe</taxon>
        <taxon>Diaporthe eres species complex</taxon>
    </lineage>
</organism>
<dbReference type="InterPro" id="IPR011990">
    <property type="entry name" value="TPR-like_helical_dom_sf"/>
</dbReference>
<dbReference type="PANTHER" id="PTHR47643:SF2">
    <property type="entry name" value="TPR DOMAIN PROTEIN (AFU_ORTHOLOGUE AFUA_5G12710)"/>
    <property type="match status" value="1"/>
</dbReference>
<dbReference type="PROSITE" id="PS50280">
    <property type="entry name" value="SET"/>
    <property type="match status" value="1"/>
</dbReference>
<dbReference type="EMBL" id="JBAWTH010000033">
    <property type="protein sequence ID" value="KAL2285063.1"/>
    <property type="molecule type" value="Genomic_DNA"/>
</dbReference>
<dbReference type="Proteomes" id="UP001600888">
    <property type="component" value="Unassembled WGS sequence"/>
</dbReference>
<dbReference type="InterPro" id="IPR053209">
    <property type="entry name" value="Gramillin-biosynth_MTr"/>
</dbReference>
<evidence type="ECO:0000313" key="3">
    <source>
        <dbReference type="Proteomes" id="UP001600888"/>
    </source>
</evidence>
<dbReference type="SMART" id="SM00317">
    <property type="entry name" value="SET"/>
    <property type="match status" value="1"/>
</dbReference>
<dbReference type="InterPro" id="IPR046341">
    <property type="entry name" value="SET_dom_sf"/>
</dbReference>
<proteinExistence type="predicted"/>